<dbReference type="Pfam" id="PF07727">
    <property type="entry name" value="RVT_2"/>
    <property type="match status" value="2"/>
</dbReference>
<protein>
    <submittedName>
        <fullName evidence="7">Retrovirus-related Pol polyprotein from transposon RE1</fullName>
    </submittedName>
</protein>
<dbReference type="InterPro" id="IPR036397">
    <property type="entry name" value="RNaseH_sf"/>
</dbReference>
<evidence type="ECO:0000256" key="1">
    <source>
        <dbReference type="ARBA" id="ARBA00022670"/>
    </source>
</evidence>
<comment type="caution">
    <text evidence="7">The sequence shown here is derived from an EMBL/GenBank/DDBJ whole genome shotgun (WGS) entry which is preliminary data.</text>
</comment>
<dbReference type="Pfam" id="PF13976">
    <property type="entry name" value="gag_pre-integrs"/>
    <property type="match status" value="1"/>
</dbReference>
<sequence>MAEAAGSSRQPTPIIMETGDGGRQSVPEILQLHGSDHPGMILVSTLLTKNNYLTWSYAIKRALRAKMKLSFIDGTSMKPCVTDPFFEQWIRVDSMVTTWILNCISKEIVSSFMYAKSARTLWLDLEERYGECNGPLLYQLLREIASSTQGNKSVVEYFSRLRMIWDELDVLMPTPQCTCGCTCGASKTAVDQAVFVRLIQFLMELSETFDHMRDQLLVMDPIPTVNKAYSMILRVEKQREVNMEGIDNVDNAAMQVRTGNKKEYVPRPGQQRTYADKRGLHCSNCDRPGHARDTCFKLHGTPDWYKDLIEKKKKEGGNARGYNVRAEEHHCQQHKTNNKEVLMQELIRLMKGEENQTQMQEDPLQANFAQLDNFAGKSCAFTGLYDNFLNSWIVDTGATNHMCANKHILHSILPSSQPTLVYLPDGTTQSVTDKGSVILHQDLTLIDVLHVPHFQYNLLSVSKLCLHSSIEVKFYSSHCLLQDLETKRIIAIGKVHKNLYVLNESSFSPLTIASLNSVQHTSCSDFESCNNVLWHRRLGHPSLTVLKHVPVVNSTETMNKCMICPLAKQSRLPFSSCSIQSKCIFELIHVDIWGPYKTPTHNGCHYFLTIVDDFSRATWTILLRYKTQVCHTLDLFFKMIHTQFESKVRRIRSDNGTEFTNSPCQTLFNSLGILHQRSCPHTPQQNGIVERKHRHILDVIRALKFQAHLPSKYWGESILAATHLINRLPTHILQWKSPYEVLFKKPPSYSDLKVFGCLCFASNTSPSKQKFDVRALKCVFLGYSQTHKAYKVLDFDTNQLFHSRHVVFHEDVFPFASTPIQSIPDSTTSLPLYTNDNDDPPQYTSPYSPLPSTSSDPSISQLPTATHDLSQSSYTPPSSSTVHPTPPYIPPPRRSLRASQKPAWLDDYVCHCKTDSDTTCLPIHYKSAHMSFVAFLSSVPEPRNYLEASKDAKWVGAMSEELTALDKITLGSLFPCPRGRKRLDVIGFSPVAKTVTVRVFLAIAVAKGWPLWQLDVNNAFLHGHLDDEVYMTPPEAKLQDFGYVQCPHDHCLFLKITSTCFLGLLVYVDDILLTGDSANEVTALKDYLHSLFTIKDLGFAKYFLGLELARSSHGLLVTQQKYITDILTDTHLLEAKVTSTPLPPGLKRAADDGSLLPRSGSLSRLVGHLLYLGFTRPDISFAVQQLSQFLQHPRSSHWDAATHVLRYLRGTSSLGLFFPSCNTLQPSVFTDASWASCPDSRRSITGFYIFLGSSLVSWKPRKQPTVSRSSAEAEYRSMGAAVCELLWLSYLLRALNIPFRTLVSFWCNNKPLFILLPTPSFMSVPST</sequence>
<dbReference type="GO" id="GO:0015074">
    <property type="term" value="P:DNA integration"/>
    <property type="evidence" value="ECO:0007669"/>
    <property type="project" value="InterPro"/>
</dbReference>
<feature type="region of interest" description="Disordered" evidence="5">
    <location>
        <begin position="826"/>
        <end position="896"/>
    </location>
</feature>
<accession>A0AAW2T909</accession>
<feature type="compositionally biased region" description="Polar residues" evidence="5">
    <location>
        <begin position="826"/>
        <end position="835"/>
    </location>
</feature>
<dbReference type="InterPro" id="IPR057670">
    <property type="entry name" value="SH3_retrovirus"/>
</dbReference>
<dbReference type="CDD" id="cd09272">
    <property type="entry name" value="RNase_HI_RT_Ty1"/>
    <property type="match status" value="1"/>
</dbReference>
<feature type="domain" description="Integrase catalytic" evidence="6">
    <location>
        <begin position="569"/>
        <end position="746"/>
    </location>
</feature>
<dbReference type="Pfam" id="PF25597">
    <property type="entry name" value="SH3_retrovirus"/>
    <property type="match status" value="1"/>
</dbReference>
<evidence type="ECO:0000256" key="2">
    <source>
        <dbReference type="ARBA" id="ARBA00022723"/>
    </source>
</evidence>
<dbReference type="InterPro" id="IPR025724">
    <property type="entry name" value="GAG-pre-integrase_dom"/>
</dbReference>
<dbReference type="GO" id="GO:0003676">
    <property type="term" value="F:nucleic acid binding"/>
    <property type="evidence" value="ECO:0007669"/>
    <property type="project" value="InterPro"/>
</dbReference>
<dbReference type="InterPro" id="IPR013103">
    <property type="entry name" value="RVT_2"/>
</dbReference>
<dbReference type="InterPro" id="IPR001584">
    <property type="entry name" value="Integrase_cat-core"/>
</dbReference>
<keyword evidence="2" id="KW-0479">Metal-binding</keyword>
<dbReference type="InterPro" id="IPR054722">
    <property type="entry name" value="PolX-like_BBD"/>
</dbReference>
<evidence type="ECO:0000256" key="4">
    <source>
        <dbReference type="ARBA" id="ARBA00022801"/>
    </source>
</evidence>
<dbReference type="PANTHER" id="PTHR42648">
    <property type="entry name" value="TRANSPOSASE, PUTATIVE-RELATED"/>
    <property type="match status" value="1"/>
</dbReference>
<reference evidence="7" key="2">
    <citation type="journal article" date="2024" name="Plant">
        <title>Genomic evolution and insights into agronomic trait innovations of Sesamum species.</title>
        <authorList>
            <person name="Miao H."/>
            <person name="Wang L."/>
            <person name="Qu L."/>
            <person name="Liu H."/>
            <person name="Sun Y."/>
            <person name="Le M."/>
            <person name="Wang Q."/>
            <person name="Wei S."/>
            <person name="Zheng Y."/>
            <person name="Lin W."/>
            <person name="Duan Y."/>
            <person name="Cao H."/>
            <person name="Xiong S."/>
            <person name="Wang X."/>
            <person name="Wei L."/>
            <person name="Li C."/>
            <person name="Ma Q."/>
            <person name="Ju M."/>
            <person name="Zhao R."/>
            <person name="Li G."/>
            <person name="Mu C."/>
            <person name="Tian Q."/>
            <person name="Mei H."/>
            <person name="Zhang T."/>
            <person name="Gao T."/>
            <person name="Zhang H."/>
        </authorList>
    </citation>
    <scope>NUCLEOTIDE SEQUENCE</scope>
    <source>
        <strain evidence="7">KEN1</strain>
    </source>
</reference>
<dbReference type="Pfam" id="PF14244">
    <property type="entry name" value="Retrotran_gag_3"/>
    <property type="match status" value="1"/>
</dbReference>
<reference evidence="7" key="1">
    <citation type="submission" date="2020-06" db="EMBL/GenBank/DDBJ databases">
        <authorList>
            <person name="Li T."/>
            <person name="Hu X."/>
            <person name="Zhang T."/>
            <person name="Song X."/>
            <person name="Zhang H."/>
            <person name="Dai N."/>
            <person name="Sheng W."/>
            <person name="Hou X."/>
            <person name="Wei L."/>
        </authorList>
    </citation>
    <scope>NUCLEOTIDE SEQUENCE</scope>
    <source>
        <strain evidence="7">KEN1</strain>
        <tissue evidence="7">Leaf</tissue>
    </source>
</reference>
<dbReference type="InterPro" id="IPR043502">
    <property type="entry name" value="DNA/RNA_pol_sf"/>
</dbReference>
<organism evidence="7">
    <name type="scientific">Sesamum latifolium</name>
    <dbReference type="NCBI Taxonomy" id="2727402"/>
    <lineage>
        <taxon>Eukaryota</taxon>
        <taxon>Viridiplantae</taxon>
        <taxon>Streptophyta</taxon>
        <taxon>Embryophyta</taxon>
        <taxon>Tracheophyta</taxon>
        <taxon>Spermatophyta</taxon>
        <taxon>Magnoliopsida</taxon>
        <taxon>eudicotyledons</taxon>
        <taxon>Gunneridae</taxon>
        <taxon>Pentapetalae</taxon>
        <taxon>asterids</taxon>
        <taxon>lamiids</taxon>
        <taxon>Lamiales</taxon>
        <taxon>Pedaliaceae</taxon>
        <taxon>Sesamum</taxon>
    </lineage>
</organism>
<gene>
    <name evidence="7" type="ORF">Slati_4153300</name>
</gene>
<evidence type="ECO:0000259" key="6">
    <source>
        <dbReference type="PROSITE" id="PS50994"/>
    </source>
</evidence>
<name>A0AAW2T909_9LAMI</name>
<feature type="compositionally biased region" description="Low complexity" evidence="5">
    <location>
        <begin position="840"/>
        <end position="863"/>
    </location>
</feature>
<dbReference type="EMBL" id="JACGWN010000015">
    <property type="protein sequence ID" value="KAL0401234.1"/>
    <property type="molecule type" value="Genomic_DNA"/>
</dbReference>
<feature type="compositionally biased region" description="Low complexity" evidence="5">
    <location>
        <begin position="870"/>
        <end position="883"/>
    </location>
</feature>
<keyword evidence="1" id="KW-0645">Protease</keyword>
<dbReference type="GO" id="GO:0006508">
    <property type="term" value="P:proteolysis"/>
    <property type="evidence" value="ECO:0007669"/>
    <property type="project" value="UniProtKB-KW"/>
</dbReference>
<dbReference type="PROSITE" id="PS50994">
    <property type="entry name" value="INTEGRASE"/>
    <property type="match status" value="1"/>
</dbReference>
<evidence type="ECO:0000313" key="7">
    <source>
        <dbReference type="EMBL" id="KAL0401234.1"/>
    </source>
</evidence>
<evidence type="ECO:0000256" key="5">
    <source>
        <dbReference type="SAM" id="MobiDB-lite"/>
    </source>
</evidence>
<keyword evidence="3" id="KW-0064">Aspartyl protease</keyword>
<dbReference type="InterPro" id="IPR039537">
    <property type="entry name" value="Retrotran_Ty1/copia-like"/>
</dbReference>
<dbReference type="InterPro" id="IPR029472">
    <property type="entry name" value="Copia-like_N"/>
</dbReference>
<dbReference type="SUPFAM" id="SSF56672">
    <property type="entry name" value="DNA/RNA polymerases"/>
    <property type="match status" value="1"/>
</dbReference>
<dbReference type="GO" id="GO:0046872">
    <property type="term" value="F:metal ion binding"/>
    <property type="evidence" value="ECO:0007669"/>
    <property type="project" value="UniProtKB-KW"/>
</dbReference>
<keyword evidence="4" id="KW-0378">Hydrolase</keyword>
<dbReference type="InterPro" id="IPR012337">
    <property type="entry name" value="RNaseH-like_sf"/>
</dbReference>
<evidence type="ECO:0000256" key="3">
    <source>
        <dbReference type="ARBA" id="ARBA00022750"/>
    </source>
</evidence>
<dbReference type="Pfam" id="PF00665">
    <property type="entry name" value="rve"/>
    <property type="match status" value="1"/>
</dbReference>
<dbReference type="SUPFAM" id="SSF53098">
    <property type="entry name" value="Ribonuclease H-like"/>
    <property type="match status" value="1"/>
</dbReference>
<proteinExistence type="predicted"/>
<dbReference type="Gene3D" id="3.30.420.10">
    <property type="entry name" value="Ribonuclease H-like superfamily/Ribonuclease H"/>
    <property type="match status" value="1"/>
</dbReference>
<dbReference type="Pfam" id="PF22936">
    <property type="entry name" value="Pol_BBD"/>
    <property type="match status" value="1"/>
</dbReference>
<feature type="compositionally biased region" description="Pro residues" evidence="5">
    <location>
        <begin position="884"/>
        <end position="893"/>
    </location>
</feature>
<dbReference type="PANTHER" id="PTHR42648:SF31">
    <property type="entry name" value="RNA-DIRECTED DNA POLYMERASE"/>
    <property type="match status" value="1"/>
</dbReference>
<dbReference type="GO" id="GO:0004190">
    <property type="term" value="F:aspartic-type endopeptidase activity"/>
    <property type="evidence" value="ECO:0007669"/>
    <property type="project" value="UniProtKB-KW"/>
</dbReference>